<proteinExistence type="predicted"/>
<protein>
    <submittedName>
        <fullName evidence="1">Uncharacterized protein</fullName>
    </submittedName>
</protein>
<comment type="caution">
    <text evidence="1">The sequence shown here is derived from an EMBL/GenBank/DDBJ whole genome shotgun (WGS) entry which is preliminary data.</text>
</comment>
<gene>
    <name evidence="1" type="ORF">L6164_008519</name>
</gene>
<evidence type="ECO:0000313" key="2">
    <source>
        <dbReference type="Proteomes" id="UP000828941"/>
    </source>
</evidence>
<name>A0ACB9PH16_BAUVA</name>
<accession>A0ACB9PH16</accession>
<organism evidence="1 2">
    <name type="scientific">Bauhinia variegata</name>
    <name type="common">Purple orchid tree</name>
    <name type="synonym">Phanera variegata</name>
    <dbReference type="NCBI Taxonomy" id="167791"/>
    <lineage>
        <taxon>Eukaryota</taxon>
        <taxon>Viridiplantae</taxon>
        <taxon>Streptophyta</taxon>
        <taxon>Embryophyta</taxon>
        <taxon>Tracheophyta</taxon>
        <taxon>Spermatophyta</taxon>
        <taxon>Magnoliopsida</taxon>
        <taxon>eudicotyledons</taxon>
        <taxon>Gunneridae</taxon>
        <taxon>Pentapetalae</taxon>
        <taxon>rosids</taxon>
        <taxon>fabids</taxon>
        <taxon>Fabales</taxon>
        <taxon>Fabaceae</taxon>
        <taxon>Cercidoideae</taxon>
        <taxon>Cercideae</taxon>
        <taxon>Bauhiniinae</taxon>
        <taxon>Bauhinia</taxon>
    </lineage>
</organism>
<evidence type="ECO:0000313" key="1">
    <source>
        <dbReference type="EMBL" id="KAI4347736.1"/>
    </source>
</evidence>
<reference evidence="1 2" key="1">
    <citation type="journal article" date="2022" name="DNA Res.">
        <title>Chromosomal-level genome assembly of the orchid tree Bauhinia variegata (Leguminosae; Cercidoideae) supports the allotetraploid origin hypothesis of Bauhinia.</title>
        <authorList>
            <person name="Zhong Y."/>
            <person name="Chen Y."/>
            <person name="Zheng D."/>
            <person name="Pang J."/>
            <person name="Liu Y."/>
            <person name="Luo S."/>
            <person name="Meng S."/>
            <person name="Qian L."/>
            <person name="Wei D."/>
            <person name="Dai S."/>
            <person name="Zhou R."/>
        </authorList>
    </citation>
    <scope>NUCLEOTIDE SEQUENCE [LARGE SCALE GENOMIC DNA]</scope>
    <source>
        <strain evidence="1">BV-YZ2020</strain>
    </source>
</reference>
<keyword evidence="2" id="KW-1185">Reference proteome</keyword>
<dbReference type="Proteomes" id="UP000828941">
    <property type="component" value="Chromosome 4"/>
</dbReference>
<dbReference type="EMBL" id="CM039429">
    <property type="protein sequence ID" value="KAI4347736.1"/>
    <property type="molecule type" value="Genomic_DNA"/>
</dbReference>
<sequence>MSNHEGSSTSDPRKAGSFPGTTNFEGSSVLIVTDKLNGINYREWAQAVKLAIGGRGKIGFLTGTVQMPTETDVEVFSEVRREASRRKVMLNEAFPGSALPLESAALVSKSGDSYGKGQKGKPMCDYCKKMGHT</sequence>